<keyword evidence="5" id="KW-0677">Repeat</keyword>
<name>A0AAX4K5F3_9TREE</name>
<accession>A0AAX4K5F3</accession>
<feature type="compositionally biased region" description="Low complexity" evidence="9">
    <location>
        <begin position="363"/>
        <end position="374"/>
    </location>
</feature>
<dbReference type="PANTHER" id="PTHR10130">
    <property type="entry name" value="PEROXISOMAL TARGETING SIGNAL 1 RECEPTOR PEX5"/>
    <property type="match status" value="1"/>
</dbReference>
<feature type="repeat" description="TPR" evidence="8">
    <location>
        <begin position="654"/>
        <end position="687"/>
    </location>
</feature>
<evidence type="ECO:0000256" key="9">
    <source>
        <dbReference type="SAM" id="MobiDB-lite"/>
    </source>
</evidence>
<dbReference type="Pfam" id="PF13181">
    <property type="entry name" value="TPR_8"/>
    <property type="match status" value="1"/>
</dbReference>
<dbReference type="GO" id="GO:0005778">
    <property type="term" value="C:peroxisomal membrane"/>
    <property type="evidence" value="ECO:0007669"/>
    <property type="project" value="TreeGrafter"/>
</dbReference>
<evidence type="ECO:0000256" key="7">
    <source>
        <dbReference type="ARBA" id="ARBA00023140"/>
    </source>
</evidence>
<dbReference type="SMART" id="SM00028">
    <property type="entry name" value="TPR"/>
    <property type="match status" value="4"/>
</dbReference>
<evidence type="ECO:0000256" key="2">
    <source>
        <dbReference type="ARBA" id="ARBA00004496"/>
    </source>
</evidence>
<feature type="region of interest" description="Disordered" evidence="9">
    <location>
        <begin position="1"/>
        <end position="63"/>
    </location>
</feature>
<dbReference type="InterPro" id="IPR019734">
    <property type="entry name" value="TPR_rpt"/>
</dbReference>
<dbReference type="Pfam" id="PF00515">
    <property type="entry name" value="TPR_1"/>
    <property type="match status" value="1"/>
</dbReference>
<dbReference type="PROSITE" id="PS50005">
    <property type="entry name" value="TPR"/>
    <property type="match status" value="4"/>
</dbReference>
<evidence type="ECO:0000256" key="8">
    <source>
        <dbReference type="PROSITE-ProRule" id="PRU00339"/>
    </source>
</evidence>
<feature type="repeat" description="TPR" evidence="8">
    <location>
        <begin position="540"/>
        <end position="573"/>
    </location>
</feature>
<dbReference type="AlphaFoldDB" id="A0AAX4K5F3"/>
<evidence type="ECO:0000256" key="1">
    <source>
        <dbReference type="ARBA" id="ARBA00004275"/>
    </source>
</evidence>
<gene>
    <name evidence="10" type="ORF">L201_006932</name>
</gene>
<evidence type="ECO:0000256" key="4">
    <source>
        <dbReference type="ARBA" id="ARBA00022490"/>
    </source>
</evidence>
<proteinExistence type="inferred from homology"/>
<dbReference type="InterPro" id="IPR024111">
    <property type="entry name" value="PEX5/PEX5L"/>
</dbReference>
<feature type="compositionally biased region" description="Low complexity" evidence="9">
    <location>
        <begin position="158"/>
        <end position="174"/>
    </location>
</feature>
<evidence type="ECO:0000313" key="11">
    <source>
        <dbReference type="Proteomes" id="UP001355207"/>
    </source>
</evidence>
<evidence type="ECO:0000313" key="10">
    <source>
        <dbReference type="EMBL" id="WWC91978.1"/>
    </source>
</evidence>
<feature type="compositionally biased region" description="Polar residues" evidence="9">
    <location>
        <begin position="29"/>
        <end position="63"/>
    </location>
</feature>
<dbReference type="InterPro" id="IPR011990">
    <property type="entry name" value="TPR-like_helical_dom_sf"/>
</dbReference>
<dbReference type="SUPFAM" id="SSF48452">
    <property type="entry name" value="TPR-like"/>
    <property type="match status" value="1"/>
</dbReference>
<organism evidence="10 11">
    <name type="scientific">Kwoniella dendrophila CBS 6074</name>
    <dbReference type="NCBI Taxonomy" id="1295534"/>
    <lineage>
        <taxon>Eukaryota</taxon>
        <taxon>Fungi</taxon>
        <taxon>Dikarya</taxon>
        <taxon>Basidiomycota</taxon>
        <taxon>Agaricomycotina</taxon>
        <taxon>Tremellomycetes</taxon>
        <taxon>Tremellales</taxon>
        <taxon>Cryptococcaceae</taxon>
        <taxon>Kwoniella</taxon>
    </lineage>
</organism>
<keyword evidence="11" id="KW-1185">Reference proteome</keyword>
<sequence>MSSIAADCGPSNVLKNVQGRLDRDHSLQQDRLVSTPNIAGSSKQPFRPTQQVTTPQSSNFRNTQSAQTPFDLISLHQHLPSPPHPRQQDVVRPGFQQSWADAFGHTQAGSSKVHHAPYNSGTSAGWGNEFAQQSATAPRELNRTISPPQPMIAPWKRPLSQQPSYQPSYHSQIPTYPQYLPHQESISSQTNTQQIPSTSNEPLTQAQDVLAKTAQSFVDQLEGDSNILKDNLKLAESKFMSLLKGLGNGGVVIDEGEQAIGEEVGEGARLVDRVSSKVNGENGWADAFMVDQSGSDAKGKSRVYQDQVMESPAPYSNLGYRHGMIPSLDPYATPPNFQTGKRTQILNDSSWEASFQDQEALIRSSENNSQSQSRKSVHFDQDEAQFDPTMSDNVYERGKEKSGVPNNLEEALRHSTSIPGLGVNWAEEGLLDDFDDEVFMGFNGVMKQAENPSNPQQTISQQQVWDRLHEDWEEFKSSTNDESRTFKGMGLGDQTERYLFQNKNPYFGISEFGSYWEQESPTLKGVLELEAAVQNSPSSFEAWYNLGLKQQENEREESAILALSKVIQLEPNYKPTYLALAVSYTNENDSEAACTMLEKWIALNETQNTSVNISSQKDDEEVDKAKKVWNKIDRENLIERLINIARQNPEEVDAEVQVALGVLFNGTEEYQKAEDCFLSALSVKPDDWLMYNRLGATLANSGRSNEAIKYYHKALELHPNFVRALFNLGISYMNLGQYPLAAQSALDALRLQHSDISEGYSFLQQNVSGAEHRNSKGVTSEALWNTLKSACVNMNRHDLVKLVEGRELSDFPMNFGDGSHP</sequence>
<protein>
    <recommendedName>
        <fullName evidence="12">Peroxin-5</fullName>
    </recommendedName>
</protein>
<dbReference type="Proteomes" id="UP001355207">
    <property type="component" value="Chromosome 9"/>
</dbReference>
<dbReference type="GO" id="GO:0005829">
    <property type="term" value="C:cytosol"/>
    <property type="evidence" value="ECO:0007669"/>
    <property type="project" value="TreeGrafter"/>
</dbReference>
<feature type="region of interest" description="Disordered" evidence="9">
    <location>
        <begin position="362"/>
        <end position="404"/>
    </location>
</feature>
<evidence type="ECO:0000256" key="5">
    <source>
        <dbReference type="ARBA" id="ARBA00022737"/>
    </source>
</evidence>
<dbReference type="GO" id="GO:0016560">
    <property type="term" value="P:protein import into peroxisome matrix, docking"/>
    <property type="evidence" value="ECO:0007669"/>
    <property type="project" value="TreeGrafter"/>
</dbReference>
<dbReference type="EMBL" id="CP144106">
    <property type="protein sequence ID" value="WWC91978.1"/>
    <property type="molecule type" value="Genomic_DNA"/>
</dbReference>
<comment type="subcellular location">
    <subcellularLocation>
        <location evidence="2">Cytoplasm</location>
    </subcellularLocation>
    <subcellularLocation>
        <location evidence="1">Peroxisome</location>
    </subcellularLocation>
</comment>
<dbReference type="GO" id="GO:0005052">
    <property type="term" value="F:peroxisome matrix targeting signal-1 binding"/>
    <property type="evidence" value="ECO:0007669"/>
    <property type="project" value="TreeGrafter"/>
</dbReference>
<dbReference type="Gene3D" id="1.25.40.10">
    <property type="entry name" value="Tetratricopeptide repeat domain"/>
    <property type="match status" value="1"/>
</dbReference>
<feature type="compositionally biased region" description="Polar residues" evidence="9">
    <location>
        <begin position="119"/>
        <end position="136"/>
    </location>
</feature>
<evidence type="ECO:0000256" key="6">
    <source>
        <dbReference type="ARBA" id="ARBA00022803"/>
    </source>
</evidence>
<evidence type="ECO:0000256" key="3">
    <source>
        <dbReference type="ARBA" id="ARBA00005348"/>
    </source>
</evidence>
<evidence type="ECO:0008006" key="12">
    <source>
        <dbReference type="Google" id="ProtNLM"/>
    </source>
</evidence>
<dbReference type="GeneID" id="91097601"/>
<keyword evidence="7" id="KW-0576">Peroxisome</keyword>
<feature type="region of interest" description="Disordered" evidence="9">
    <location>
        <begin position="107"/>
        <end position="176"/>
    </location>
</feature>
<dbReference type="PANTHER" id="PTHR10130:SF0">
    <property type="entry name" value="GH08708P"/>
    <property type="match status" value="1"/>
</dbReference>
<keyword evidence="6 8" id="KW-0802">TPR repeat</keyword>
<dbReference type="PROSITE" id="PS50293">
    <property type="entry name" value="TPR_REGION"/>
    <property type="match status" value="1"/>
</dbReference>
<comment type="similarity">
    <text evidence="3">Belongs to the peroxisomal targeting signal receptor family.</text>
</comment>
<reference evidence="10 11" key="1">
    <citation type="submission" date="2024-01" db="EMBL/GenBank/DDBJ databases">
        <title>Comparative genomics of Cryptococcus and Kwoniella reveals pathogenesis evolution and contrasting modes of karyotype evolution via chromosome fusion or intercentromeric recombination.</title>
        <authorList>
            <person name="Coelho M.A."/>
            <person name="David-Palma M."/>
            <person name="Shea T."/>
            <person name="Bowers K."/>
            <person name="McGinley-Smith S."/>
            <person name="Mohammad A.W."/>
            <person name="Gnirke A."/>
            <person name="Yurkov A.M."/>
            <person name="Nowrousian M."/>
            <person name="Sun S."/>
            <person name="Cuomo C.A."/>
            <person name="Heitman J."/>
        </authorList>
    </citation>
    <scope>NUCLEOTIDE SEQUENCE [LARGE SCALE GENOMIC DNA]</scope>
    <source>
        <strain evidence="10 11">CBS 6074</strain>
    </source>
</reference>
<feature type="repeat" description="TPR" evidence="8">
    <location>
        <begin position="722"/>
        <end position="755"/>
    </location>
</feature>
<keyword evidence="4" id="KW-0963">Cytoplasm</keyword>
<feature type="repeat" description="TPR" evidence="8">
    <location>
        <begin position="688"/>
        <end position="721"/>
    </location>
</feature>
<dbReference type="RefSeq" id="XP_066078740.1">
    <property type="nucleotide sequence ID" value="XM_066222643.1"/>
</dbReference>